<dbReference type="PANTHER" id="PTHR40084">
    <property type="entry name" value="PHOSPHOHYDROLASE, PHP FAMILY"/>
    <property type="match status" value="1"/>
</dbReference>
<dbReference type="Gene3D" id="3.20.20.140">
    <property type="entry name" value="Metal-dependent hydrolases"/>
    <property type="match status" value="1"/>
</dbReference>
<dbReference type="CDD" id="cd19067">
    <property type="entry name" value="PfuEndoQ-like"/>
    <property type="match status" value="1"/>
</dbReference>
<comment type="caution">
    <text evidence="1">The sequence shown here is derived from an EMBL/GenBank/DDBJ whole genome shotgun (WGS) entry which is preliminary data.</text>
</comment>
<dbReference type="InterPro" id="IPR016195">
    <property type="entry name" value="Pol/histidinol_Pase-like"/>
</dbReference>
<organism evidence="1 2">
    <name type="scientific">Berkelbacteria bacterium GW2011_GWA2_38_9</name>
    <dbReference type="NCBI Taxonomy" id="1618334"/>
    <lineage>
        <taxon>Bacteria</taxon>
        <taxon>Candidatus Berkelbacteria</taxon>
    </lineage>
</organism>
<dbReference type="Proteomes" id="UP000033934">
    <property type="component" value="Unassembled WGS sequence"/>
</dbReference>
<gene>
    <name evidence="1" type="ORF">UT11_C0022G0005</name>
</gene>
<dbReference type="SUPFAM" id="SSF89550">
    <property type="entry name" value="PHP domain-like"/>
    <property type="match status" value="1"/>
</dbReference>
<dbReference type="PANTHER" id="PTHR40084:SF1">
    <property type="entry name" value="PHOSPHOTRANSFERASE"/>
    <property type="match status" value="1"/>
</dbReference>
<dbReference type="EMBL" id="LBVO01000022">
    <property type="protein sequence ID" value="KKQ89602.1"/>
    <property type="molecule type" value="Genomic_DNA"/>
</dbReference>
<evidence type="ECO:0008006" key="3">
    <source>
        <dbReference type="Google" id="ProtNLM"/>
    </source>
</evidence>
<dbReference type="PATRIC" id="fig|1618334.3.peg.374"/>
<evidence type="ECO:0000313" key="1">
    <source>
        <dbReference type="EMBL" id="KKQ89602.1"/>
    </source>
</evidence>
<reference evidence="1 2" key="1">
    <citation type="journal article" date="2015" name="Nature">
        <title>rRNA introns, odd ribosomes, and small enigmatic genomes across a large radiation of phyla.</title>
        <authorList>
            <person name="Brown C.T."/>
            <person name="Hug L.A."/>
            <person name="Thomas B.C."/>
            <person name="Sharon I."/>
            <person name="Castelle C.J."/>
            <person name="Singh A."/>
            <person name="Wilkins M.J."/>
            <person name="Williams K.H."/>
            <person name="Banfield J.F."/>
        </authorList>
    </citation>
    <scope>NUCLEOTIDE SEQUENCE [LARGE SCALE GENOMIC DNA]</scope>
</reference>
<name>A0A0G0LF01_9BACT</name>
<sequence>MQLLCDLHTHSRFSRATSQKLTVGNIAAVCQTKGVDVIGTGDATHPIWLRELRQNLQEKEPGLYVFPKNPDVRFLLSGEISLMYKHNDRSRRNHLLILLPNFEVATKVQEKFHKIGNITSDGRPILGLTSRDLTEMLLEIDSEILVIPAHVWTPWFSTFGSKSGYDSLKECFEDMTPHIRAVESGLSADPAMCWRVSELDEINIISNGDAHSPGKIMREATMLEVAEPSFSNIRSALICPIGQIGPNHIESTIEFFPEEGKYHWSGHAKCQIVQSAKQTKKLGTNCPVCGRSMILGVEWRSEELSARSVEELKIINKDGWTHSQLFPSRPPYHPLIPLDEIIAETVGVKSVTSAKVLDQYYQMTQTWPEIKILLDMPIADIEKKFDDRLAEAIIFGKINIWRNTENPQKIIDPTQSSLFSS</sequence>
<protein>
    <recommendedName>
        <fullName evidence="3">DNA helicase UvrD</fullName>
    </recommendedName>
</protein>
<proteinExistence type="predicted"/>
<dbReference type="AlphaFoldDB" id="A0A0G0LF01"/>
<accession>A0A0G0LF01</accession>
<evidence type="ECO:0000313" key="2">
    <source>
        <dbReference type="Proteomes" id="UP000033934"/>
    </source>
</evidence>